<dbReference type="Gene3D" id="3.30.420.310">
    <property type="entry name" value="2-keto-3-deoxy-galactonokinase, C-terminal domain"/>
    <property type="match status" value="1"/>
</dbReference>
<name>A0ABU0DJS8_9HYPH</name>
<organism evidence="1 2">
    <name type="scientific">Ancylobacter vacuolatus</name>
    <dbReference type="NCBI Taxonomy" id="223389"/>
    <lineage>
        <taxon>Bacteria</taxon>
        <taxon>Pseudomonadati</taxon>
        <taxon>Pseudomonadota</taxon>
        <taxon>Alphaproteobacteria</taxon>
        <taxon>Hyphomicrobiales</taxon>
        <taxon>Xanthobacteraceae</taxon>
        <taxon>Ancylobacter</taxon>
    </lineage>
</organism>
<dbReference type="CDD" id="cd24012">
    <property type="entry name" value="ASKHA_NBD_KDGal-kinase"/>
    <property type="match status" value="1"/>
</dbReference>
<comment type="caution">
    <text evidence="1">The sequence shown here is derived from an EMBL/GenBank/DDBJ whole genome shotgun (WGS) entry which is preliminary data.</text>
</comment>
<dbReference type="Gene3D" id="3.30.420.300">
    <property type="entry name" value="2-keto-3-deoxy-galactonokinase, substrate binding domain"/>
    <property type="match status" value="1"/>
</dbReference>
<dbReference type="GO" id="GO:0008671">
    <property type="term" value="F:2-dehydro-3-deoxygalactonokinase activity"/>
    <property type="evidence" value="ECO:0007669"/>
    <property type="project" value="UniProtKB-EC"/>
</dbReference>
<accession>A0ABU0DJS8</accession>
<dbReference type="RefSeq" id="WP_307061710.1">
    <property type="nucleotide sequence ID" value="NZ_JAUSUH010000007.1"/>
</dbReference>
<gene>
    <name evidence="1" type="ORF">J2S76_003114</name>
</gene>
<dbReference type="Pfam" id="PF05035">
    <property type="entry name" value="DGOK"/>
    <property type="match status" value="1"/>
</dbReference>
<dbReference type="EMBL" id="JAUSUH010000007">
    <property type="protein sequence ID" value="MDQ0348680.1"/>
    <property type="molecule type" value="Genomic_DNA"/>
</dbReference>
<dbReference type="EC" id="2.7.1.58" evidence="1"/>
<proteinExistence type="predicted"/>
<dbReference type="InterPro" id="IPR042257">
    <property type="entry name" value="DGOK_C"/>
</dbReference>
<evidence type="ECO:0000313" key="1">
    <source>
        <dbReference type="EMBL" id="MDQ0348680.1"/>
    </source>
</evidence>
<sequence>MTAALIALDWGTSSFRAWLMDGAGRVLDELSAPMGILAVPEGDFDAAFESWLAGWLAAGPDLPIIASGMITSRNGWVETPYAALPVDVETLAAQVMPHRTRQGRVVHFVTGVAQNPADGLPDVIRGEETEIIGHLAASGAREGLFLLPGTHSKWLRVRDGAITDFSTAMTGELFALLSAHSILGRLMEPGPPQPVAFDQGVEVGRKGDLPLRLFSARALPLFGRLPAGAVSDYLSGLLIGAEMAAALNGRDTSGGLTIVGRGDLAERYARALTAFTMPAAIAAPDMARHGLVEIATHAGLLA</sequence>
<keyword evidence="2" id="KW-1185">Reference proteome</keyword>
<protein>
    <submittedName>
        <fullName evidence="1">2-dehydro-3-deoxygalactonokinase</fullName>
        <ecNumber evidence="1">2.7.1.58</ecNumber>
    </submittedName>
</protein>
<evidence type="ECO:0000313" key="2">
    <source>
        <dbReference type="Proteomes" id="UP001238467"/>
    </source>
</evidence>
<keyword evidence="1" id="KW-0808">Transferase</keyword>
<dbReference type="Proteomes" id="UP001238467">
    <property type="component" value="Unassembled WGS sequence"/>
</dbReference>
<dbReference type="InterPro" id="IPR042258">
    <property type="entry name" value="DGOK_N"/>
</dbReference>
<dbReference type="InterPro" id="IPR007729">
    <property type="entry name" value="DGOK"/>
</dbReference>
<reference evidence="1 2" key="1">
    <citation type="submission" date="2023-07" db="EMBL/GenBank/DDBJ databases">
        <title>Genomic Encyclopedia of Type Strains, Phase IV (KMG-IV): sequencing the most valuable type-strain genomes for metagenomic binning, comparative biology and taxonomic classification.</title>
        <authorList>
            <person name="Goeker M."/>
        </authorList>
    </citation>
    <scope>NUCLEOTIDE SEQUENCE [LARGE SCALE GENOMIC DNA]</scope>
    <source>
        <strain evidence="1 2">DSM 1277</strain>
    </source>
</reference>